<dbReference type="Pfam" id="PF01551">
    <property type="entry name" value="Peptidase_M23"/>
    <property type="match status" value="1"/>
</dbReference>
<dbReference type="Proteomes" id="UP000310017">
    <property type="component" value="Chromosome"/>
</dbReference>
<proteinExistence type="predicted"/>
<dbReference type="KEGG" id="asag:FGM00_11335"/>
<accession>A0A5B7SV14</accession>
<evidence type="ECO:0000313" key="3">
    <source>
        <dbReference type="EMBL" id="QCX00670.1"/>
    </source>
</evidence>
<dbReference type="InterPro" id="IPR050570">
    <property type="entry name" value="Cell_wall_metabolism_enzyme"/>
</dbReference>
<dbReference type="Gene3D" id="2.70.70.10">
    <property type="entry name" value="Glucose Permease (Domain IIA)"/>
    <property type="match status" value="1"/>
</dbReference>
<dbReference type="PANTHER" id="PTHR21666">
    <property type="entry name" value="PEPTIDASE-RELATED"/>
    <property type="match status" value="1"/>
</dbReference>
<feature type="domain" description="M23ase beta-sheet core" evidence="2">
    <location>
        <begin position="66"/>
        <end position="160"/>
    </location>
</feature>
<keyword evidence="1" id="KW-0812">Transmembrane</keyword>
<dbReference type="AlphaFoldDB" id="A0A5B7SV14"/>
<dbReference type="PANTHER" id="PTHR21666:SF270">
    <property type="entry name" value="MUREIN HYDROLASE ACTIVATOR ENVC"/>
    <property type="match status" value="1"/>
</dbReference>
<protein>
    <submittedName>
        <fullName evidence="3">M23 family metallopeptidase</fullName>
    </submittedName>
</protein>
<dbReference type="InterPro" id="IPR016047">
    <property type="entry name" value="M23ase_b-sheet_dom"/>
</dbReference>
<sequence length="183" mass="20372">MGKYGIVVFCVFFMGMQGLVGQYLLAGSDFIDQGQPSYFPLAKKDFKRLSSSYGNRIHPLHHIPKKHHGIDLVANSGSSVYAAAKGLVIKASYEKGYGNHIVIQHINGTKTLYGHLELMLIDEGAITERGQTIGTVGETGQVTGPHLHFEIWRLNTKVNPLLFWEQLIQQRKSVITHNSVLSR</sequence>
<organism evidence="3 4">
    <name type="scientific">Aggregatimonas sangjinii</name>
    <dbReference type="NCBI Taxonomy" id="2583587"/>
    <lineage>
        <taxon>Bacteria</taxon>
        <taxon>Pseudomonadati</taxon>
        <taxon>Bacteroidota</taxon>
        <taxon>Flavobacteriia</taxon>
        <taxon>Flavobacteriales</taxon>
        <taxon>Flavobacteriaceae</taxon>
        <taxon>Aggregatimonas</taxon>
    </lineage>
</organism>
<feature type="transmembrane region" description="Helical" evidence="1">
    <location>
        <begin position="6"/>
        <end position="26"/>
    </location>
</feature>
<dbReference type="RefSeq" id="WP_138853015.1">
    <property type="nucleotide sequence ID" value="NZ_CP040710.1"/>
</dbReference>
<evidence type="ECO:0000259" key="2">
    <source>
        <dbReference type="Pfam" id="PF01551"/>
    </source>
</evidence>
<dbReference type="InterPro" id="IPR011055">
    <property type="entry name" value="Dup_hybrid_motif"/>
</dbReference>
<dbReference type="SUPFAM" id="SSF51261">
    <property type="entry name" value="Duplicated hybrid motif"/>
    <property type="match status" value="1"/>
</dbReference>
<keyword evidence="1" id="KW-0472">Membrane</keyword>
<reference evidence="3 4" key="1">
    <citation type="submission" date="2019-05" db="EMBL/GenBank/DDBJ databases">
        <title>Genome sequencing of F202Z8.</title>
        <authorList>
            <person name="Kwon Y.M."/>
        </authorList>
    </citation>
    <scope>NUCLEOTIDE SEQUENCE [LARGE SCALE GENOMIC DNA]</scope>
    <source>
        <strain evidence="3 4">F202Z8</strain>
    </source>
</reference>
<name>A0A5B7SV14_9FLAO</name>
<dbReference type="GO" id="GO:0004222">
    <property type="term" value="F:metalloendopeptidase activity"/>
    <property type="evidence" value="ECO:0007669"/>
    <property type="project" value="TreeGrafter"/>
</dbReference>
<dbReference type="OrthoDB" id="1522859at2"/>
<dbReference type="CDD" id="cd12797">
    <property type="entry name" value="M23_peptidase"/>
    <property type="match status" value="1"/>
</dbReference>
<keyword evidence="4" id="KW-1185">Reference proteome</keyword>
<keyword evidence="1" id="KW-1133">Transmembrane helix</keyword>
<evidence type="ECO:0000313" key="4">
    <source>
        <dbReference type="Proteomes" id="UP000310017"/>
    </source>
</evidence>
<evidence type="ECO:0000256" key="1">
    <source>
        <dbReference type="SAM" id="Phobius"/>
    </source>
</evidence>
<gene>
    <name evidence="3" type="ORF">FGM00_11335</name>
</gene>
<dbReference type="EMBL" id="CP040710">
    <property type="protein sequence ID" value="QCX00670.1"/>
    <property type="molecule type" value="Genomic_DNA"/>
</dbReference>